<reference evidence="1" key="1">
    <citation type="submission" date="2014-09" db="EMBL/GenBank/DDBJ databases">
        <authorList>
            <person name="Magalhaes I.L.F."/>
            <person name="Oliveira U."/>
            <person name="Santos F.R."/>
            <person name="Vidigal T.H.D.A."/>
            <person name="Brescovit A.D."/>
            <person name="Santos A.J."/>
        </authorList>
    </citation>
    <scope>NUCLEOTIDE SEQUENCE</scope>
    <source>
        <tissue evidence="1">Shoot tissue taken approximately 20 cm above the soil surface</tissue>
    </source>
</reference>
<sequence>MLHCCNAGVVSHYIHNALHQSRFWSRVGIQNLKG</sequence>
<accession>A0A0A9B8M7</accession>
<organism evidence="1">
    <name type="scientific">Arundo donax</name>
    <name type="common">Giant reed</name>
    <name type="synonym">Donax arundinaceus</name>
    <dbReference type="NCBI Taxonomy" id="35708"/>
    <lineage>
        <taxon>Eukaryota</taxon>
        <taxon>Viridiplantae</taxon>
        <taxon>Streptophyta</taxon>
        <taxon>Embryophyta</taxon>
        <taxon>Tracheophyta</taxon>
        <taxon>Spermatophyta</taxon>
        <taxon>Magnoliopsida</taxon>
        <taxon>Liliopsida</taxon>
        <taxon>Poales</taxon>
        <taxon>Poaceae</taxon>
        <taxon>PACMAD clade</taxon>
        <taxon>Arundinoideae</taxon>
        <taxon>Arundineae</taxon>
        <taxon>Arundo</taxon>
    </lineage>
</organism>
<protein>
    <submittedName>
        <fullName evidence="1">Uncharacterized protein</fullName>
    </submittedName>
</protein>
<reference evidence="1" key="2">
    <citation type="journal article" date="2015" name="Data Brief">
        <title>Shoot transcriptome of the giant reed, Arundo donax.</title>
        <authorList>
            <person name="Barrero R.A."/>
            <person name="Guerrero F.D."/>
            <person name="Moolhuijzen P."/>
            <person name="Goolsby J.A."/>
            <person name="Tidwell J."/>
            <person name="Bellgard S.E."/>
            <person name="Bellgard M.I."/>
        </authorList>
    </citation>
    <scope>NUCLEOTIDE SEQUENCE</scope>
    <source>
        <tissue evidence="1">Shoot tissue taken approximately 20 cm above the soil surface</tissue>
    </source>
</reference>
<evidence type="ECO:0000313" key="1">
    <source>
        <dbReference type="EMBL" id="JAD59671.1"/>
    </source>
</evidence>
<dbReference type="AlphaFoldDB" id="A0A0A9B8M7"/>
<dbReference type="EMBL" id="GBRH01238224">
    <property type="protein sequence ID" value="JAD59671.1"/>
    <property type="molecule type" value="Transcribed_RNA"/>
</dbReference>
<proteinExistence type="predicted"/>
<name>A0A0A9B8M7_ARUDO</name>